<dbReference type="EMBL" id="LFBV01000002">
    <property type="protein sequence ID" value="OKH95088.1"/>
    <property type="molecule type" value="Genomic_DNA"/>
</dbReference>
<reference evidence="2 3" key="1">
    <citation type="submission" date="2015-06" db="EMBL/GenBank/DDBJ databases">
        <title>Cloning and characterization of the uncialamcin biosynthetic gene cluster.</title>
        <authorList>
            <person name="Yan X."/>
            <person name="Huang T."/>
            <person name="Ge H."/>
            <person name="Shen B."/>
        </authorList>
    </citation>
    <scope>NUCLEOTIDE SEQUENCE [LARGE SCALE GENOMIC DNA]</scope>
    <source>
        <strain evidence="2 3">DCA2648</strain>
    </source>
</reference>
<evidence type="ECO:0000259" key="1">
    <source>
        <dbReference type="PROSITE" id="PS51186"/>
    </source>
</evidence>
<evidence type="ECO:0000313" key="2">
    <source>
        <dbReference type="EMBL" id="OKH95088.1"/>
    </source>
</evidence>
<keyword evidence="3" id="KW-1185">Reference proteome</keyword>
<evidence type="ECO:0000313" key="3">
    <source>
        <dbReference type="Proteomes" id="UP000186455"/>
    </source>
</evidence>
<dbReference type="Gene3D" id="3.40.630.30">
    <property type="match status" value="1"/>
</dbReference>
<dbReference type="InterPro" id="IPR000182">
    <property type="entry name" value="GNAT_dom"/>
</dbReference>
<feature type="domain" description="N-acetyltransferase" evidence="1">
    <location>
        <begin position="23"/>
        <end position="186"/>
    </location>
</feature>
<dbReference type="Proteomes" id="UP000186455">
    <property type="component" value="Unassembled WGS sequence"/>
</dbReference>
<sequence>MPSPPTPTGPDLRFRHHGHQDAASIRGLLLDVHDEVYAGSDDPLAGREAFAGFVDHWSARKDFACVTAHDGDQPVGYAYGAPLGPGTRWWAKVTPALPDGFTAESGARTFALSELMVRAPWRGTGTAVRIHDTLLADRREQRVTLLVHQAHVRVHDLYRTWGYETVGSVVPFEGAPDLHAMVRPVRPHSSGADRPDSG</sequence>
<dbReference type="InterPro" id="IPR016181">
    <property type="entry name" value="Acyl_CoA_acyltransferase"/>
</dbReference>
<dbReference type="STRING" id="1048205.AB852_13355"/>
<accession>A0A1Q4VB58</accession>
<gene>
    <name evidence="2" type="ORF">AB852_13355</name>
</gene>
<dbReference type="GO" id="GO:0016747">
    <property type="term" value="F:acyltransferase activity, transferring groups other than amino-acyl groups"/>
    <property type="evidence" value="ECO:0007669"/>
    <property type="project" value="InterPro"/>
</dbReference>
<dbReference type="RefSeq" id="WP_073787888.1">
    <property type="nucleotide sequence ID" value="NZ_LFBV01000002.1"/>
</dbReference>
<dbReference type="PROSITE" id="PS51186">
    <property type="entry name" value="GNAT"/>
    <property type="match status" value="1"/>
</dbReference>
<comment type="caution">
    <text evidence="2">The sequence shown here is derived from an EMBL/GenBank/DDBJ whole genome shotgun (WGS) entry which is preliminary data.</text>
</comment>
<organism evidence="2 3">
    <name type="scientific">Streptomyces uncialis</name>
    <dbReference type="NCBI Taxonomy" id="1048205"/>
    <lineage>
        <taxon>Bacteria</taxon>
        <taxon>Bacillati</taxon>
        <taxon>Actinomycetota</taxon>
        <taxon>Actinomycetes</taxon>
        <taxon>Kitasatosporales</taxon>
        <taxon>Streptomycetaceae</taxon>
        <taxon>Streptomyces</taxon>
    </lineage>
</organism>
<name>A0A1Q4VB58_9ACTN</name>
<protein>
    <recommendedName>
        <fullName evidence="1">N-acetyltransferase domain-containing protein</fullName>
    </recommendedName>
</protein>
<dbReference type="SUPFAM" id="SSF55729">
    <property type="entry name" value="Acyl-CoA N-acyltransferases (Nat)"/>
    <property type="match status" value="1"/>
</dbReference>
<proteinExistence type="predicted"/>
<dbReference type="AlphaFoldDB" id="A0A1Q4VB58"/>